<accession>A0A376WTB8</accession>
<dbReference type="AlphaFoldDB" id="A0A376WTB8"/>
<gene>
    <name evidence="1" type="ORF">NCTC9117_00156</name>
</gene>
<reference evidence="1 2" key="1">
    <citation type="submission" date="2018-06" db="EMBL/GenBank/DDBJ databases">
        <authorList>
            <consortium name="Pathogen Informatics"/>
            <person name="Doyle S."/>
        </authorList>
    </citation>
    <scope>NUCLEOTIDE SEQUENCE [LARGE SCALE GENOMIC DNA]</scope>
    <source>
        <strain evidence="1 2">NCTC9117</strain>
    </source>
</reference>
<dbReference type="Proteomes" id="UP000254785">
    <property type="component" value="Unassembled WGS sequence"/>
</dbReference>
<sequence length="69" mass="7358">MKTFALQGDTLDAICVRYYGRTEGVVETVLAANPGLAELGAVLPHGTAVELPTFRPRPWLKLSICGSNA</sequence>
<dbReference type="EMBL" id="UGDC01000002">
    <property type="protein sequence ID" value="STJ52170.1"/>
    <property type="molecule type" value="Genomic_DNA"/>
</dbReference>
<organism evidence="1 2">
    <name type="scientific">Escherichia coli</name>
    <dbReference type="NCBI Taxonomy" id="562"/>
    <lineage>
        <taxon>Bacteria</taxon>
        <taxon>Pseudomonadati</taxon>
        <taxon>Pseudomonadota</taxon>
        <taxon>Gammaproteobacteria</taxon>
        <taxon>Enterobacterales</taxon>
        <taxon>Enterobacteriaceae</taxon>
        <taxon>Escherichia</taxon>
    </lineage>
</organism>
<name>A0A376WTB8_ECOLX</name>
<evidence type="ECO:0000313" key="1">
    <source>
        <dbReference type="EMBL" id="STJ52170.1"/>
    </source>
</evidence>
<dbReference type="Pfam" id="PF05489">
    <property type="entry name" value="Phage_tail_X"/>
    <property type="match status" value="1"/>
</dbReference>
<evidence type="ECO:0000313" key="2">
    <source>
        <dbReference type="Proteomes" id="UP000254785"/>
    </source>
</evidence>
<protein>
    <submittedName>
        <fullName evidence="1">Phage tail protein X</fullName>
    </submittedName>
</protein>
<dbReference type="InterPro" id="IPR008861">
    <property type="entry name" value="GpX-like"/>
</dbReference>
<proteinExistence type="predicted"/>